<dbReference type="PANTHER" id="PTHR43612">
    <property type="entry name" value="TRIFUNCTIONAL ENZYME SUBUNIT ALPHA"/>
    <property type="match status" value="1"/>
</dbReference>
<dbReference type="SUPFAM" id="SSF48179">
    <property type="entry name" value="6-phosphogluconate dehydrogenase C-terminal domain-like"/>
    <property type="match status" value="2"/>
</dbReference>
<dbReference type="EMBL" id="JBGFTU010000010">
    <property type="protein sequence ID" value="MEZ0165160.1"/>
    <property type="molecule type" value="Genomic_DNA"/>
</dbReference>
<evidence type="ECO:0000256" key="9">
    <source>
        <dbReference type="ARBA" id="ARBA00023098"/>
    </source>
</evidence>
<comment type="caution">
    <text evidence="16">The sequence shown here is derived from an EMBL/GenBank/DDBJ whole genome shotgun (WGS) entry which is preliminary data.</text>
</comment>
<dbReference type="SUPFAM" id="SSF52096">
    <property type="entry name" value="ClpP/crotonase"/>
    <property type="match status" value="1"/>
</dbReference>
<sequence length="690" mass="71175">MIATTSVREVAGHRIALLELTADERRPLTWDATALESLGSAVAAVGGLDVEALVLLGPGGGLGAGADLQELRSPRQPDLGLRVAERGYAALEPLRTLPVPTVALLAGPALGGALEVGLTADVRIARDGAAVLGLPEVRLGLVPGWGGVTRLAELTGRAVAGRVAVTDALAGRTLSATGALEAGVVDVVLAGEDLDSFVEQAVTAVAAALDAPGSGQPAPPPQTPPTAAWEAWEAWDGGALLAAVERRTPGGTDAVRAAVELLDALGDVEATAGTSLRERTAVRLSRPEPPLRKETVTAFDRLVGGVQARAGIASFFAVQRARSATRRAAAGARWSRVGVVGGGLMATQLAALVAQRTGARVHLVEVDPERAATAVQRVRGHLERAVRAGLDAAAAAAAAEATTAGTDLADLAGCEAVIEAVVEDLAVKRSVWRDLEDVVDDTTLLLTNTSSLSVTAMGDGLRHPERVVGLHFFNPVAVLPLVEVVAAPATSSEAVRTTLALADALGKTAVTSADAPGFIVNRLLSRWMGDALSLVDAGEDPEVVDRALQPDGLPMTPFQLVEHIGPAVQLHILESLQDAFPDRFVASACLRELVQHDLPGFRDPSAAALLPPRSGTATSPQVRRSLLCGLADELDQVLREHVAADVQDVDAAMLLGAGFPPHQRGLSGLLDTSGASQLVRGSRFHEEGAR</sequence>
<evidence type="ECO:0000259" key="15">
    <source>
        <dbReference type="Pfam" id="PF02737"/>
    </source>
</evidence>
<dbReference type="InterPro" id="IPR018376">
    <property type="entry name" value="Enoyl-CoA_hyd/isom_CS"/>
</dbReference>
<keyword evidence="17" id="KW-1185">Reference proteome</keyword>
<evidence type="ECO:0000256" key="2">
    <source>
        <dbReference type="ARBA" id="ARBA00007005"/>
    </source>
</evidence>
<keyword evidence="8" id="KW-0520">NAD</keyword>
<dbReference type="PROSITE" id="PS00166">
    <property type="entry name" value="ENOYL_COA_HYDRATASE"/>
    <property type="match status" value="1"/>
</dbReference>
<keyword evidence="6" id="KW-0442">Lipid degradation</keyword>
<comment type="similarity">
    <text evidence="2">In the central section; belongs to the 3-hydroxyacyl-CoA dehydrogenase family.</text>
</comment>
<comment type="similarity">
    <text evidence="3">In the N-terminal section; belongs to the enoyl-CoA hydratase/isomerase family.</text>
</comment>
<evidence type="ECO:0000256" key="4">
    <source>
        <dbReference type="ARBA" id="ARBA00012076"/>
    </source>
</evidence>
<accession>A0ABV4H0S6</accession>
<dbReference type="PANTHER" id="PTHR43612:SF3">
    <property type="entry name" value="TRIFUNCTIONAL ENZYME SUBUNIT ALPHA, MITOCHONDRIAL"/>
    <property type="match status" value="1"/>
</dbReference>
<evidence type="ECO:0000313" key="16">
    <source>
        <dbReference type="EMBL" id="MEZ0165160.1"/>
    </source>
</evidence>
<dbReference type="InterPro" id="IPR008927">
    <property type="entry name" value="6-PGluconate_DH-like_C_sf"/>
</dbReference>
<feature type="domain" description="3-hydroxyacyl-CoA dehydrogenase NAD binding" evidence="15">
    <location>
        <begin position="337"/>
        <end position="514"/>
    </location>
</feature>
<evidence type="ECO:0000256" key="8">
    <source>
        <dbReference type="ARBA" id="ARBA00023027"/>
    </source>
</evidence>
<keyword evidence="5" id="KW-0276">Fatty acid metabolism</keyword>
<protein>
    <recommendedName>
        <fullName evidence="4">enoyl-CoA hydratase</fullName>
        <ecNumber evidence="4">4.2.1.17</ecNumber>
    </recommendedName>
</protein>
<feature type="domain" description="3-hydroxyacyl-CoA dehydrogenase C-terminal" evidence="14">
    <location>
        <begin position="517"/>
        <end position="598"/>
    </location>
</feature>
<evidence type="ECO:0000256" key="5">
    <source>
        <dbReference type="ARBA" id="ARBA00022832"/>
    </source>
</evidence>
<gene>
    <name evidence="16" type="ORF">AB2L27_10340</name>
</gene>
<proteinExistence type="inferred from homology"/>
<dbReference type="InterPro" id="IPR029045">
    <property type="entry name" value="ClpP/crotonase-like_dom_sf"/>
</dbReference>
<evidence type="ECO:0000256" key="7">
    <source>
        <dbReference type="ARBA" id="ARBA00023002"/>
    </source>
</evidence>
<keyword evidence="11" id="KW-0511">Multifunctional enzyme</keyword>
<dbReference type="CDD" id="cd06558">
    <property type="entry name" value="crotonase-like"/>
    <property type="match status" value="1"/>
</dbReference>
<dbReference type="InterPro" id="IPR006108">
    <property type="entry name" value="3HC_DH_C"/>
</dbReference>
<dbReference type="Pfam" id="PF00725">
    <property type="entry name" value="3HCDH"/>
    <property type="match status" value="1"/>
</dbReference>
<evidence type="ECO:0000256" key="3">
    <source>
        <dbReference type="ARBA" id="ARBA00008750"/>
    </source>
</evidence>
<comment type="catalytic activity">
    <reaction evidence="12">
        <text>a (3S)-3-hydroxyacyl-CoA + NAD(+) = a 3-oxoacyl-CoA + NADH + H(+)</text>
        <dbReference type="Rhea" id="RHEA:22432"/>
        <dbReference type="ChEBI" id="CHEBI:15378"/>
        <dbReference type="ChEBI" id="CHEBI:57318"/>
        <dbReference type="ChEBI" id="CHEBI:57540"/>
        <dbReference type="ChEBI" id="CHEBI:57945"/>
        <dbReference type="ChEBI" id="CHEBI:90726"/>
        <dbReference type="EC" id="1.1.1.35"/>
    </reaction>
</comment>
<keyword evidence="10" id="KW-0456">Lyase</keyword>
<comment type="pathway">
    <text evidence="1">Lipid metabolism; fatty acid beta-oxidation.</text>
</comment>
<organism evidence="16 17">
    <name type="scientific">Kineococcus halophytocola</name>
    <dbReference type="NCBI Taxonomy" id="3234027"/>
    <lineage>
        <taxon>Bacteria</taxon>
        <taxon>Bacillati</taxon>
        <taxon>Actinomycetota</taxon>
        <taxon>Actinomycetes</taxon>
        <taxon>Kineosporiales</taxon>
        <taxon>Kineosporiaceae</taxon>
        <taxon>Kineococcus</taxon>
    </lineage>
</organism>
<dbReference type="Pfam" id="PF00378">
    <property type="entry name" value="ECH_1"/>
    <property type="match status" value="1"/>
</dbReference>
<dbReference type="RefSeq" id="WP_370441385.1">
    <property type="nucleotide sequence ID" value="NZ_JBGFTU010000010.1"/>
</dbReference>
<dbReference type="Gene3D" id="3.40.50.720">
    <property type="entry name" value="NAD(P)-binding Rossmann-like Domain"/>
    <property type="match status" value="1"/>
</dbReference>
<evidence type="ECO:0000313" key="17">
    <source>
        <dbReference type="Proteomes" id="UP001565927"/>
    </source>
</evidence>
<dbReference type="InterPro" id="IPR006176">
    <property type="entry name" value="3-OHacyl-CoA_DH_NAD-bd"/>
</dbReference>
<dbReference type="InterPro" id="IPR001753">
    <property type="entry name" value="Enoyl-CoA_hydra/iso"/>
</dbReference>
<keyword evidence="7" id="KW-0560">Oxidoreductase</keyword>
<evidence type="ECO:0000259" key="14">
    <source>
        <dbReference type="Pfam" id="PF00725"/>
    </source>
</evidence>
<name>A0ABV4H0S6_9ACTN</name>
<reference evidence="16 17" key="1">
    <citation type="submission" date="2024-07" db="EMBL/GenBank/DDBJ databases">
        <authorList>
            <person name="Thanompreechachai J."/>
            <person name="Duangmal K."/>
        </authorList>
    </citation>
    <scope>NUCLEOTIDE SEQUENCE [LARGE SCALE GENOMIC DNA]</scope>
    <source>
        <strain evidence="16 17">LSe6-4</strain>
    </source>
</reference>
<dbReference type="Gene3D" id="1.10.1040.50">
    <property type="match status" value="1"/>
</dbReference>
<dbReference type="InterPro" id="IPR050136">
    <property type="entry name" value="FA_oxidation_alpha_subunit"/>
</dbReference>
<dbReference type="SUPFAM" id="SSF51735">
    <property type="entry name" value="NAD(P)-binding Rossmann-fold domains"/>
    <property type="match status" value="1"/>
</dbReference>
<evidence type="ECO:0000256" key="13">
    <source>
        <dbReference type="RuleBase" id="RU003707"/>
    </source>
</evidence>
<evidence type="ECO:0000256" key="1">
    <source>
        <dbReference type="ARBA" id="ARBA00005005"/>
    </source>
</evidence>
<evidence type="ECO:0000256" key="11">
    <source>
        <dbReference type="ARBA" id="ARBA00023268"/>
    </source>
</evidence>
<dbReference type="Pfam" id="PF02737">
    <property type="entry name" value="3HCDH_N"/>
    <property type="match status" value="1"/>
</dbReference>
<dbReference type="EC" id="4.2.1.17" evidence="4"/>
<keyword evidence="9" id="KW-0443">Lipid metabolism</keyword>
<comment type="similarity">
    <text evidence="13">Belongs to the enoyl-CoA hydratase/isomerase family.</text>
</comment>
<evidence type="ECO:0000256" key="12">
    <source>
        <dbReference type="ARBA" id="ARBA00049556"/>
    </source>
</evidence>
<dbReference type="InterPro" id="IPR036291">
    <property type="entry name" value="NAD(P)-bd_dom_sf"/>
</dbReference>
<evidence type="ECO:0000256" key="10">
    <source>
        <dbReference type="ARBA" id="ARBA00023239"/>
    </source>
</evidence>
<dbReference type="Proteomes" id="UP001565927">
    <property type="component" value="Unassembled WGS sequence"/>
</dbReference>
<evidence type="ECO:0000256" key="6">
    <source>
        <dbReference type="ARBA" id="ARBA00022963"/>
    </source>
</evidence>
<dbReference type="Gene3D" id="3.90.226.10">
    <property type="entry name" value="2-enoyl-CoA Hydratase, Chain A, domain 1"/>
    <property type="match status" value="1"/>
</dbReference>